<protein>
    <submittedName>
        <fullName evidence="9">Snf7-domain-containing protein</fullName>
    </submittedName>
</protein>
<evidence type="ECO:0000313" key="10">
    <source>
        <dbReference type="Proteomes" id="UP000248340"/>
    </source>
</evidence>
<evidence type="ECO:0000256" key="8">
    <source>
        <dbReference type="SAM" id="MobiDB-lite"/>
    </source>
</evidence>
<feature type="region of interest" description="Disordered" evidence="8">
    <location>
        <begin position="145"/>
        <end position="215"/>
    </location>
</feature>
<dbReference type="Pfam" id="PF03357">
    <property type="entry name" value="Snf7"/>
    <property type="match status" value="1"/>
</dbReference>
<comment type="similarity">
    <text evidence="2">Belongs to the SNF7 family.</text>
</comment>
<name>A0A319CEK4_9EURO</name>
<evidence type="ECO:0000256" key="3">
    <source>
        <dbReference type="ARBA" id="ARBA00022448"/>
    </source>
</evidence>
<dbReference type="Proteomes" id="UP000248340">
    <property type="component" value="Unassembled WGS sequence"/>
</dbReference>
<dbReference type="EMBL" id="KZ821697">
    <property type="protein sequence ID" value="PYH82111.1"/>
    <property type="molecule type" value="Genomic_DNA"/>
</dbReference>
<evidence type="ECO:0000256" key="1">
    <source>
        <dbReference type="ARBA" id="ARBA00004608"/>
    </source>
</evidence>
<organism evidence="9 10">
    <name type="scientific">Aspergillus uvarum CBS 121591</name>
    <dbReference type="NCBI Taxonomy" id="1448315"/>
    <lineage>
        <taxon>Eukaryota</taxon>
        <taxon>Fungi</taxon>
        <taxon>Dikarya</taxon>
        <taxon>Ascomycota</taxon>
        <taxon>Pezizomycotina</taxon>
        <taxon>Eurotiomycetes</taxon>
        <taxon>Eurotiomycetidae</taxon>
        <taxon>Eurotiales</taxon>
        <taxon>Aspergillaceae</taxon>
        <taxon>Aspergillus</taxon>
        <taxon>Aspergillus subgen. Circumdati</taxon>
    </lineage>
</organism>
<evidence type="ECO:0000256" key="6">
    <source>
        <dbReference type="ARBA" id="ARBA00023136"/>
    </source>
</evidence>
<sequence length="215" mass="24148">MGNANSSHKISAQDRAILDLKNQRDKLRQYQKRITVLTDRETAIAKECLARDDRKRALLALRRKKYQESLLEKTDKQLEQLEQLTGQIEFALVQKDVLFGLQQGTQVLQTIHREMGGIEGVEKLMGETEEARAYQEEISQMLAGRLSREDEDEVEEELEELQRQAQGPVVLPNAPISSLPEVGEEATETEAGEAQAGPLANGRKVKAEERTAVLA</sequence>
<dbReference type="AlphaFoldDB" id="A0A319CEK4"/>
<dbReference type="Gene3D" id="1.10.287.1060">
    <property type="entry name" value="ESAT-6-like"/>
    <property type="match status" value="1"/>
</dbReference>
<feature type="compositionally biased region" description="Acidic residues" evidence="8">
    <location>
        <begin position="149"/>
        <end position="159"/>
    </location>
</feature>
<keyword evidence="6" id="KW-0472">Membrane</keyword>
<reference evidence="9 10" key="1">
    <citation type="submission" date="2016-12" db="EMBL/GenBank/DDBJ databases">
        <title>The genomes of Aspergillus section Nigri reveals drivers in fungal speciation.</title>
        <authorList>
            <consortium name="DOE Joint Genome Institute"/>
            <person name="Vesth T.C."/>
            <person name="Nybo J."/>
            <person name="Theobald S."/>
            <person name="Brandl J."/>
            <person name="Frisvad J.C."/>
            <person name="Nielsen K.F."/>
            <person name="Lyhne E.K."/>
            <person name="Kogle M.E."/>
            <person name="Kuo A."/>
            <person name="Riley R."/>
            <person name="Clum A."/>
            <person name="Nolan M."/>
            <person name="Lipzen A."/>
            <person name="Salamov A."/>
            <person name="Henrissat B."/>
            <person name="Wiebenga A."/>
            <person name="De Vries R.P."/>
            <person name="Grigoriev I.V."/>
            <person name="Mortensen U.H."/>
            <person name="Andersen M.R."/>
            <person name="Baker S.E."/>
        </authorList>
    </citation>
    <scope>NUCLEOTIDE SEQUENCE [LARGE SCALE GENOMIC DNA]</scope>
    <source>
        <strain evidence="9 10">CBS 121591</strain>
    </source>
</reference>
<evidence type="ECO:0000256" key="2">
    <source>
        <dbReference type="ARBA" id="ARBA00006190"/>
    </source>
</evidence>
<evidence type="ECO:0000256" key="7">
    <source>
        <dbReference type="SAM" id="Coils"/>
    </source>
</evidence>
<keyword evidence="5" id="KW-0653">Protein transport</keyword>
<dbReference type="PANTHER" id="PTHR22761:SF5">
    <property type="entry name" value="CHARGED MULTIVESICULAR BODY PROTEIN 6"/>
    <property type="match status" value="1"/>
</dbReference>
<dbReference type="STRING" id="1448315.A0A319CEK4"/>
<evidence type="ECO:0000256" key="4">
    <source>
        <dbReference type="ARBA" id="ARBA00022753"/>
    </source>
</evidence>
<keyword evidence="10" id="KW-1185">Reference proteome</keyword>
<evidence type="ECO:0000313" key="9">
    <source>
        <dbReference type="EMBL" id="PYH82111.1"/>
    </source>
</evidence>
<dbReference type="GO" id="GO:0006900">
    <property type="term" value="P:vesicle budding from membrane"/>
    <property type="evidence" value="ECO:0007669"/>
    <property type="project" value="TreeGrafter"/>
</dbReference>
<dbReference type="GO" id="GO:0000815">
    <property type="term" value="C:ESCRT III complex"/>
    <property type="evidence" value="ECO:0007669"/>
    <property type="project" value="TreeGrafter"/>
</dbReference>
<dbReference type="VEuPathDB" id="FungiDB:BO82DRAFT_353973"/>
<keyword evidence="7" id="KW-0175">Coiled coil</keyword>
<dbReference type="GO" id="GO:0005771">
    <property type="term" value="C:multivesicular body"/>
    <property type="evidence" value="ECO:0007669"/>
    <property type="project" value="TreeGrafter"/>
</dbReference>
<dbReference type="PANTHER" id="PTHR22761">
    <property type="entry name" value="CHARGED MULTIVESICULAR BODY PROTEIN"/>
    <property type="match status" value="1"/>
</dbReference>
<dbReference type="GO" id="GO:0032511">
    <property type="term" value="P:late endosome to vacuole transport via multivesicular body sorting pathway"/>
    <property type="evidence" value="ECO:0007669"/>
    <property type="project" value="TreeGrafter"/>
</dbReference>
<feature type="coiled-coil region" evidence="7">
    <location>
        <begin position="13"/>
        <end position="40"/>
    </location>
</feature>
<dbReference type="RefSeq" id="XP_025492311.1">
    <property type="nucleotide sequence ID" value="XM_025635097.1"/>
</dbReference>
<dbReference type="GeneID" id="37137838"/>
<keyword evidence="4" id="KW-0967">Endosome</keyword>
<feature type="compositionally biased region" description="Basic and acidic residues" evidence="8">
    <location>
        <begin position="205"/>
        <end position="215"/>
    </location>
</feature>
<keyword evidence="3" id="KW-0813">Transport</keyword>
<dbReference type="OrthoDB" id="441172at2759"/>
<dbReference type="InterPro" id="IPR005024">
    <property type="entry name" value="Snf7_fam"/>
</dbReference>
<accession>A0A319CEK4</accession>
<dbReference type="GO" id="GO:0015031">
    <property type="term" value="P:protein transport"/>
    <property type="evidence" value="ECO:0007669"/>
    <property type="project" value="UniProtKB-KW"/>
</dbReference>
<gene>
    <name evidence="9" type="ORF">BO82DRAFT_353973</name>
</gene>
<evidence type="ECO:0000256" key="5">
    <source>
        <dbReference type="ARBA" id="ARBA00022927"/>
    </source>
</evidence>
<proteinExistence type="inferred from homology"/>
<comment type="subcellular location">
    <subcellularLocation>
        <location evidence="1">Endosome membrane</location>
    </subcellularLocation>
</comment>
<feature type="compositionally biased region" description="Acidic residues" evidence="8">
    <location>
        <begin position="182"/>
        <end position="191"/>
    </location>
</feature>